<dbReference type="Proteomes" id="UP000214603">
    <property type="component" value="Unassembled WGS sequence"/>
</dbReference>
<accession>A0A225MBD0</accession>
<evidence type="ECO:0000313" key="3">
    <source>
        <dbReference type="EMBL" id="OWT56279.1"/>
    </source>
</evidence>
<feature type="signal peptide" evidence="2">
    <location>
        <begin position="1"/>
        <end position="22"/>
    </location>
</feature>
<comment type="caution">
    <text evidence="3">The sequence shown here is derived from an EMBL/GenBank/DDBJ whole genome shotgun (WGS) entry which is preliminary data.</text>
</comment>
<sequence>MKSKILVSTFVAACLAGGSALAQGYDHRGPQQPEPQHGPAPVHHGAPPPHHAAPPAHHAPAPHHAAPPHHPVEHHGRGAGPHHSFYKGDRLPSEYRNRQYVIDNWRAHHLSAPPHGYYWVQTGSDYVLAAIATGLIAQIVLSN</sequence>
<evidence type="ECO:0008006" key="5">
    <source>
        <dbReference type="Google" id="ProtNLM"/>
    </source>
</evidence>
<dbReference type="OrthoDB" id="6687316at2"/>
<keyword evidence="4" id="KW-1185">Reference proteome</keyword>
<feature type="compositionally biased region" description="Low complexity" evidence="1">
    <location>
        <begin position="53"/>
        <end position="64"/>
    </location>
</feature>
<feature type="region of interest" description="Disordered" evidence="1">
    <location>
        <begin position="24"/>
        <end position="90"/>
    </location>
</feature>
<dbReference type="AlphaFoldDB" id="A0A225MBD0"/>
<gene>
    <name evidence="3" type="ORF">CEY11_19100</name>
</gene>
<organism evidence="3 4">
    <name type="scientific">Candidimonas nitroreducens</name>
    <dbReference type="NCBI Taxonomy" id="683354"/>
    <lineage>
        <taxon>Bacteria</taxon>
        <taxon>Pseudomonadati</taxon>
        <taxon>Pseudomonadota</taxon>
        <taxon>Betaproteobacteria</taxon>
        <taxon>Burkholderiales</taxon>
        <taxon>Alcaligenaceae</taxon>
        <taxon>Candidimonas</taxon>
    </lineage>
</organism>
<dbReference type="EMBL" id="NJIH01000011">
    <property type="protein sequence ID" value="OWT56279.1"/>
    <property type="molecule type" value="Genomic_DNA"/>
</dbReference>
<evidence type="ECO:0000313" key="4">
    <source>
        <dbReference type="Proteomes" id="UP000214603"/>
    </source>
</evidence>
<dbReference type="Pfam" id="PF11776">
    <property type="entry name" value="RcnB"/>
    <property type="match status" value="1"/>
</dbReference>
<proteinExistence type="predicted"/>
<name>A0A225MBD0_9BURK</name>
<feature type="chain" id="PRO_5012623824" description="Integral membrane-like protein" evidence="2">
    <location>
        <begin position="23"/>
        <end position="143"/>
    </location>
</feature>
<keyword evidence="2" id="KW-0732">Signal</keyword>
<reference evidence="4" key="1">
    <citation type="submission" date="2017-06" db="EMBL/GenBank/DDBJ databases">
        <title>Herbaspirillum phytohormonus sp. nov., isolated from the root nodule of Robinia pseudoacacia in lead-zinc mine.</title>
        <authorList>
            <person name="Fan M."/>
            <person name="Lin Y."/>
        </authorList>
    </citation>
    <scope>NUCLEOTIDE SEQUENCE [LARGE SCALE GENOMIC DNA]</scope>
    <source>
        <strain evidence="4">SC-089</strain>
    </source>
</reference>
<evidence type="ECO:0000256" key="2">
    <source>
        <dbReference type="SAM" id="SignalP"/>
    </source>
</evidence>
<dbReference type="Gene3D" id="3.10.450.160">
    <property type="entry name" value="inner membrane protein cigr"/>
    <property type="match status" value="1"/>
</dbReference>
<evidence type="ECO:0000256" key="1">
    <source>
        <dbReference type="SAM" id="MobiDB-lite"/>
    </source>
</evidence>
<dbReference type="InterPro" id="IPR024572">
    <property type="entry name" value="RcnB"/>
</dbReference>
<protein>
    <recommendedName>
        <fullName evidence="5">Integral membrane-like protein</fullName>
    </recommendedName>
</protein>